<feature type="non-terminal residue" evidence="2">
    <location>
        <position position="179"/>
    </location>
</feature>
<feature type="region of interest" description="Disordered" evidence="1">
    <location>
        <begin position="33"/>
        <end position="53"/>
    </location>
</feature>
<evidence type="ECO:0000313" key="2">
    <source>
        <dbReference type="EMBL" id="KAK7806071.1"/>
    </source>
</evidence>
<dbReference type="EMBL" id="JBBHLL010000315">
    <property type="protein sequence ID" value="KAK7806071.1"/>
    <property type="molecule type" value="Genomic_DNA"/>
</dbReference>
<keyword evidence="3" id="KW-1185">Reference proteome</keyword>
<comment type="caution">
    <text evidence="2">The sequence shown here is derived from an EMBL/GenBank/DDBJ whole genome shotgun (WGS) entry which is preliminary data.</text>
</comment>
<feature type="non-terminal residue" evidence="2">
    <location>
        <position position="1"/>
    </location>
</feature>
<sequence length="179" mass="19786">ISMSSSPTQKWPRFMWAVVHSHRIQTENKPHVNNTKATVTPSSECEPSQEHGSLEAAGPVKSYLIETVQGLGVKKHEGPPGDVNDSYAVTCKPMRNSHHEEECVPLKNGVCDYSDHGNYPGDTHIYLKFHHKAFVTGTPPFTLSIGSYGYASIAYLNPKYELPHDKALSVLDISTIPPF</sequence>
<evidence type="ECO:0000313" key="3">
    <source>
        <dbReference type="Proteomes" id="UP001488838"/>
    </source>
</evidence>
<accession>A0AAW0HVD0</accession>
<protein>
    <submittedName>
        <fullName evidence="2">Uncharacterized protein</fullName>
    </submittedName>
</protein>
<dbReference type="AlphaFoldDB" id="A0AAW0HVD0"/>
<feature type="compositionally biased region" description="Polar residues" evidence="1">
    <location>
        <begin position="33"/>
        <end position="46"/>
    </location>
</feature>
<proteinExistence type="predicted"/>
<reference evidence="2 3" key="1">
    <citation type="journal article" date="2023" name="bioRxiv">
        <title>Conserved and derived expression patterns and positive selection on dental genes reveal complex evolutionary context of ever-growing rodent molars.</title>
        <authorList>
            <person name="Calamari Z.T."/>
            <person name="Song A."/>
            <person name="Cohen E."/>
            <person name="Akter M."/>
            <person name="Roy R.D."/>
            <person name="Hallikas O."/>
            <person name="Christensen M.M."/>
            <person name="Li P."/>
            <person name="Marangoni P."/>
            <person name="Jernvall J."/>
            <person name="Klein O.D."/>
        </authorList>
    </citation>
    <scope>NUCLEOTIDE SEQUENCE [LARGE SCALE GENOMIC DNA]</scope>
    <source>
        <strain evidence="2">V071</strain>
    </source>
</reference>
<dbReference type="Proteomes" id="UP001488838">
    <property type="component" value="Unassembled WGS sequence"/>
</dbReference>
<gene>
    <name evidence="2" type="ORF">U0070_004779</name>
</gene>
<organism evidence="2 3">
    <name type="scientific">Myodes glareolus</name>
    <name type="common">Bank vole</name>
    <name type="synonym">Clethrionomys glareolus</name>
    <dbReference type="NCBI Taxonomy" id="447135"/>
    <lineage>
        <taxon>Eukaryota</taxon>
        <taxon>Metazoa</taxon>
        <taxon>Chordata</taxon>
        <taxon>Craniata</taxon>
        <taxon>Vertebrata</taxon>
        <taxon>Euteleostomi</taxon>
        <taxon>Mammalia</taxon>
        <taxon>Eutheria</taxon>
        <taxon>Euarchontoglires</taxon>
        <taxon>Glires</taxon>
        <taxon>Rodentia</taxon>
        <taxon>Myomorpha</taxon>
        <taxon>Muroidea</taxon>
        <taxon>Cricetidae</taxon>
        <taxon>Arvicolinae</taxon>
        <taxon>Myodes</taxon>
    </lineage>
</organism>
<name>A0AAW0HVD0_MYOGA</name>
<evidence type="ECO:0000256" key="1">
    <source>
        <dbReference type="SAM" id="MobiDB-lite"/>
    </source>
</evidence>